<feature type="active site" description="Nucleophile" evidence="7">
    <location>
        <position position="300"/>
    </location>
</feature>
<comment type="caution">
    <text evidence="10">The sequence shown here is derived from an EMBL/GenBank/DDBJ whole genome shotgun (WGS) entry which is preliminary data.</text>
</comment>
<evidence type="ECO:0000256" key="7">
    <source>
        <dbReference type="PROSITE-ProRule" id="PRU01373"/>
    </source>
</evidence>
<name>A0ABX0LRX6_9BURK</name>
<accession>A0ABX0LRX6</accession>
<dbReference type="Proteomes" id="UP000785613">
    <property type="component" value="Unassembled WGS sequence"/>
</dbReference>
<keyword evidence="3" id="KW-0808">Transferase</keyword>
<proteinExistence type="inferred from homology"/>
<evidence type="ECO:0000313" key="11">
    <source>
        <dbReference type="Proteomes" id="UP000785613"/>
    </source>
</evidence>
<evidence type="ECO:0000256" key="2">
    <source>
        <dbReference type="ARBA" id="ARBA00005992"/>
    </source>
</evidence>
<evidence type="ECO:0000256" key="3">
    <source>
        <dbReference type="ARBA" id="ARBA00022679"/>
    </source>
</evidence>
<evidence type="ECO:0000259" key="9">
    <source>
        <dbReference type="PROSITE" id="PS52029"/>
    </source>
</evidence>
<gene>
    <name evidence="10" type="ORF">F0185_11465</name>
</gene>
<evidence type="ECO:0000313" key="10">
    <source>
        <dbReference type="EMBL" id="NHZ34204.1"/>
    </source>
</evidence>
<keyword evidence="4 7" id="KW-0133">Cell shape</keyword>
<keyword evidence="5 7" id="KW-0573">Peptidoglycan synthesis</keyword>
<dbReference type="SUPFAM" id="SSF47090">
    <property type="entry name" value="PGBD-like"/>
    <property type="match status" value="1"/>
</dbReference>
<evidence type="ECO:0000256" key="6">
    <source>
        <dbReference type="ARBA" id="ARBA00023316"/>
    </source>
</evidence>
<comment type="pathway">
    <text evidence="1 7">Cell wall biogenesis; peptidoglycan biosynthesis.</text>
</comment>
<dbReference type="PANTHER" id="PTHR30582:SF30">
    <property type="entry name" value="BLR4375 PROTEIN"/>
    <property type="match status" value="1"/>
</dbReference>
<dbReference type="PROSITE" id="PS52029">
    <property type="entry name" value="LD_TPASE"/>
    <property type="match status" value="1"/>
</dbReference>
<dbReference type="InterPro" id="IPR036366">
    <property type="entry name" value="PGBDSf"/>
</dbReference>
<dbReference type="PANTHER" id="PTHR30582">
    <property type="entry name" value="L,D-TRANSPEPTIDASE"/>
    <property type="match status" value="1"/>
</dbReference>
<dbReference type="SUPFAM" id="SSF141523">
    <property type="entry name" value="L,D-transpeptidase catalytic domain-like"/>
    <property type="match status" value="1"/>
</dbReference>
<protein>
    <submittedName>
        <fullName evidence="10">Murein L,D-transpeptidase</fullName>
    </submittedName>
</protein>
<comment type="similarity">
    <text evidence="2">Belongs to the YkuD family.</text>
</comment>
<dbReference type="InterPro" id="IPR036365">
    <property type="entry name" value="PGBD-like_sf"/>
</dbReference>
<dbReference type="Gene3D" id="1.10.101.10">
    <property type="entry name" value="PGBD-like superfamily/PGBD"/>
    <property type="match status" value="1"/>
</dbReference>
<feature type="region of interest" description="Disordered" evidence="8">
    <location>
        <begin position="15"/>
        <end position="39"/>
    </location>
</feature>
<dbReference type="EMBL" id="VUYU01000006">
    <property type="protein sequence ID" value="NHZ34204.1"/>
    <property type="molecule type" value="Genomic_DNA"/>
</dbReference>
<feature type="domain" description="L,D-TPase catalytic" evidence="9">
    <location>
        <begin position="191"/>
        <end position="324"/>
    </location>
</feature>
<reference evidence="10 11" key="1">
    <citation type="submission" date="2019-09" db="EMBL/GenBank/DDBJ databases">
        <title>Taxonomy of Antarctic Massilia spp.: description of Massilia rubra sp. nov., Massilia aquatica sp. nov., Massilia mucilaginosa sp. nov., Massilia frigida sp. nov. isolated from streams, lakes and regoliths.</title>
        <authorList>
            <person name="Holochova P."/>
            <person name="Sedlacek I."/>
            <person name="Kralova S."/>
            <person name="Maslanova I."/>
            <person name="Busse H.-J."/>
            <person name="Stankova E."/>
            <person name="Vrbovska V."/>
            <person name="Kovarovic V."/>
            <person name="Bartak M."/>
            <person name="Svec P."/>
            <person name="Pantucek R."/>
        </authorList>
    </citation>
    <scope>NUCLEOTIDE SEQUENCE [LARGE SCALE GENOMIC DNA]</scope>
    <source>
        <strain evidence="10 11">CCM 8692</strain>
    </source>
</reference>
<feature type="active site" description="Proton donor/acceptor" evidence="7">
    <location>
        <position position="284"/>
    </location>
</feature>
<dbReference type="Pfam" id="PF03734">
    <property type="entry name" value="YkuD"/>
    <property type="match status" value="1"/>
</dbReference>
<feature type="compositionally biased region" description="Low complexity" evidence="8">
    <location>
        <begin position="26"/>
        <end position="39"/>
    </location>
</feature>
<dbReference type="InterPro" id="IPR038063">
    <property type="entry name" value="Transpep_catalytic_dom"/>
</dbReference>
<dbReference type="Pfam" id="PF01471">
    <property type="entry name" value="PG_binding_1"/>
    <property type="match status" value="1"/>
</dbReference>
<keyword evidence="6 7" id="KW-0961">Cell wall biogenesis/degradation</keyword>
<evidence type="ECO:0000256" key="1">
    <source>
        <dbReference type="ARBA" id="ARBA00004752"/>
    </source>
</evidence>
<organism evidence="10 11">
    <name type="scientific">Massilia rubra</name>
    <dbReference type="NCBI Taxonomy" id="2607910"/>
    <lineage>
        <taxon>Bacteria</taxon>
        <taxon>Pseudomonadati</taxon>
        <taxon>Pseudomonadota</taxon>
        <taxon>Betaproteobacteria</taxon>
        <taxon>Burkholderiales</taxon>
        <taxon>Oxalobacteraceae</taxon>
        <taxon>Telluria group</taxon>
        <taxon>Massilia</taxon>
    </lineage>
</organism>
<dbReference type="InterPro" id="IPR002477">
    <property type="entry name" value="Peptidoglycan-bd-like"/>
</dbReference>
<evidence type="ECO:0000256" key="5">
    <source>
        <dbReference type="ARBA" id="ARBA00022984"/>
    </source>
</evidence>
<sequence>MAAIAPSALTAEAVNNAGKESAPVDAGAKPGKPAKPAKSAKAAKLPAAALLRAQVLLDRAHFSAGEIDAASGSNMRLALAGFQKKAGLEPSGVLDDASWAALNADSADALVPYTLLDADVAGPFEPIPEGMAEKAKLSTLGYGSVAEALGEKFHLSPALLARLNPGKDLSRAGEVILVPNVLDTEPLPKAAKIVVDRSDRSLTLLDAAGNILAQFPSSTGSAHDPLPIGTWKVNGIARNPVYHYNPKLFWDANPGDKKAKLPSGPNNPVGVAWVDLSKDHYGIHGTPVPASIGKTQSHGCIRLTNWDVATLTGSVGYGTEVLLQE</sequence>
<dbReference type="InterPro" id="IPR050979">
    <property type="entry name" value="LD-transpeptidase"/>
</dbReference>
<dbReference type="Gene3D" id="2.40.440.10">
    <property type="entry name" value="L,D-transpeptidase catalytic domain-like"/>
    <property type="match status" value="1"/>
</dbReference>
<dbReference type="CDD" id="cd16913">
    <property type="entry name" value="YkuD_like"/>
    <property type="match status" value="1"/>
</dbReference>
<dbReference type="InterPro" id="IPR005490">
    <property type="entry name" value="LD_TPept_cat_dom"/>
</dbReference>
<evidence type="ECO:0000256" key="4">
    <source>
        <dbReference type="ARBA" id="ARBA00022960"/>
    </source>
</evidence>
<keyword evidence="11" id="KW-1185">Reference proteome</keyword>
<evidence type="ECO:0000256" key="8">
    <source>
        <dbReference type="SAM" id="MobiDB-lite"/>
    </source>
</evidence>